<accession>A0A7E5VCA8</accession>
<reference evidence="6" key="1">
    <citation type="submission" date="2025-08" db="UniProtKB">
        <authorList>
            <consortium name="RefSeq"/>
        </authorList>
    </citation>
    <scope>IDENTIFICATION</scope>
</reference>
<feature type="compositionally biased region" description="Basic and acidic residues" evidence="3">
    <location>
        <begin position="379"/>
        <end position="402"/>
    </location>
</feature>
<dbReference type="InterPro" id="IPR018993">
    <property type="entry name" value="FOP_dimerisation-dom_N"/>
</dbReference>
<evidence type="ECO:0000256" key="3">
    <source>
        <dbReference type="SAM" id="MobiDB-lite"/>
    </source>
</evidence>
<dbReference type="GO" id="GO:0005815">
    <property type="term" value="C:microtubule organizing center"/>
    <property type="evidence" value="ECO:0007669"/>
    <property type="project" value="InterPro"/>
</dbReference>
<feature type="compositionally biased region" description="Low complexity" evidence="3">
    <location>
        <begin position="192"/>
        <end position="201"/>
    </location>
</feature>
<dbReference type="OrthoDB" id="2160638at2759"/>
<dbReference type="Gene3D" id="1.20.960.40">
    <property type="match status" value="1"/>
</dbReference>
<evidence type="ECO:0000256" key="1">
    <source>
        <dbReference type="ARBA" id="ARBA00022490"/>
    </source>
</evidence>
<feature type="compositionally biased region" description="Low complexity" evidence="3">
    <location>
        <begin position="410"/>
        <end position="425"/>
    </location>
</feature>
<keyword evidence="1" id="KW-0963">Cytoplasm</keyword>
<feature type="compositionally biased region" description="Basic and acidic residues" evidence="3">
    <location>
        <begin position="336"/>
        <end position="347"/>
    </location>
</feature>
<dbReference type="PANTHER" id="PTHR15431">
    <property type="entry name" value="FGFR1 ONCOGENE PARTNER/LISH DOMAIN-CONTAINING PROTEIN"/>
    <property type="match status" value="1"/>
</dbReference>
<dbReference type="KEGG" id="tnl:113492593"/>
<dbReference type="AlphaFoldDB" id="A0A7E5VCA8"/>
<keyword evidence="2" id="KW-0206">Cytoskeleton</keyword>
<evidence type="ECO:0000259" key="4">
    <source>
        <dbReference type="Pfam" id="PF09398"/>
    </source>
</evidence>
<keyword evidence="5" id="KW-1185">Reference proteome</keyword>
<evidence type="ECO:0000313" key="6">
    <source>
        <dbReference type="RefSeq" id="XP_026725917.1"/>
    </source>
</evidence>
<dbReference type="PANTHER" id="PTHR15431:SF9">
    <property type="entry name" value="CENTROSOMAL PROTEIN 43"/>
    <property type="match status" value="1"/>
</dbReference>
<evidence type="ECO:0000256" key="2">
    <source>
        <dbReference type="ARBA" id="ARBA00023212"/>
    </source>
</evidence>
<dbReference type="RefSeq" id="XP_026725917.1">
    <property type="nucleotide sequence ID" value="XM_026870116.1"/>
</dbReference>
<dbReference type="Pfam" id="PF09398">
    <property type="entry name" value="FOP_dimer"/>
    <property type="match status" value="1"/>
</dbReference>
<feature type="region of interest" description="Disordered" evidence="3">
    <location>
        <begin position="330"/>
        <end position="488"/>
    </location>
</feature>
<evidence type="ECO:0000313" key="5">
    <source>
        <dbReference type="Proteomes" id="UP000322000"/>
    </source>
</evidence>
<dbReference type="InParanoid" id="A0A7E5VCA8"/>
<feature type="region of interest" description="Disordered" evidence="3">
    <location>
        <begin position="188"/>
        <end position="211"/>
    </location>
</feature>
<dbReference type="GeneID" id="113492593"/>
<gene>
    <name evidence="6" type="primary">LOC113492593</name>
</gene>
<name>A0A7E5VCA8_TRINI</name>
<proteinExistence type="predicted"/>
<feature type="domain" description="FGFR1 oncogene partner (FOP) N-terminal dimerisation" evidence="4">
    <location>
        <begin position="49"/>
        <end position="122"/>
    </location>
</feature>
<organism evidence="5 6">
    <name type="scientific">Trichoplusia ni</name>
    <name type="common">Cabbage looper</name>
    <dbReference type="NCBI Taxonomy" id="7111"/>
    <lineage>
        <taxon>Eukaryota</taxon>
        <taxon>Metazoa</taxon>
        <taxon>Ecdysozoa</taxon>
        <taxon>Arthropoda</taxon>
        <taxon>Hexapoda</taxon>
        <taxon>Insecta</taxon>
        <taxon>Pterygota</taxon>
        <taxon>Neoptera</taxon>
        <taxon>Endopterygota</taxon>
        <taxon>Lepidoptera</taxon>
        <taxon>Glossata</taxon>
        <taxon>Ditrysia</taxon>
        <taxon>Noctuoidea</taxon>
        <taxon>Noctuidae</taxon>
        <taxon>Plusiinae</taxon>
        <taxon>Trichoplusia</taxon>
    </lineage>
</organism>
<feature type="region of interest" description="Disordered" evidence="3">
    <location>
        <begin position="237"/>
        <end position="256"/>
    </location>
</feature>
<dbReference type="Proteomes" id="UP000322000">
    <property type="component" value="Chromosome 4"/>
</dbReference>
<sequence>MAQAEDTELRDLVIDALERNGSLAKIRALLRANIFLAFEDECENLKQNLNLDNVLKLPEGLLALSVIHEFLEFCRLKNTLFVYMSESRQGNEYHYEGKKKLAEKLNFNKCDMKEPILLTLIKNMLKPHQKKFDSNVNSNFSNHDTCDEKNYREDENCTYILHEDSQSSATSMSQSDNSSDEKNKLHLRLQLDNSDTDTSSDSARDKTNSEYIPGDHILEMNEKSIQDNVIPEKSIASANIREQNKQTPRDTPGSGTSMVLNELKLTTSSSDSTSYIDIKPFNSLDEKLLNTAGLPPVNINVKDQAKTNVAPVTNVKADQLSPKSLTVSNMSAASMKESENKIVKENQKNSLSMQESAKSEGDTADFSYGDDFSPSPVSKYKDVPDKQHKSSESIQEKSDKSVIKNISVESPHQTSQSSQSSVSISDVADLISEKSLSLSHNKSRLSESIHSKGRDERKQSKVHSDDSGDFTESPVPSLSNLSLDIHSD</sequence>
<protein>
    <submittedName>
        <fullName evidence="6">Dentin sialophosphoprotein-like</fullName>
    </submittedName>
</protein>
<feature type="compositionally biased region" description="Basic and acidic residues" evidence="3">
    <location>
        <begin position="444"/>
        <end position="466"/>
    </location>
</feature>
<dbReference type="GO" id="GO:0034453">
    <property type="term" value="P:microtubule anchoring"/>
    <property type="evidence" value="ECO:0007669"/>
    <property type="project" value="InterPro"/>
</dbReference>